<protein>
    <recommendedName>
        <fullName evidence="5">Peroxin-14</fullName>
    </recommendedName>
</protein>
<comment type="caution">
    <text evidence="3">The sequence shown here is derived from an EMBL/GenBank/DDBJ whole genome shotgun (WGS) entry which is preliminary data.</text>
</comment>
<dbReference type="EMBL" id="JAIXMP010000022">
    <property type="protein sequence ID" value="KAI9255607.1"/>
    <property type="molecule type" value="Genomic_DNA"/>
</dbReference>
<evidence type="ECO:0000256" key="2">
    <source>
        <dbReference type="SAM" id="Phobius"/>
    </source>
</evidence>
<evidence type="ECO:0008006" key="5">
    <source>
        <dbReference type="Google" id="ProtNLM"/>
    </source>
</evidence>
<name>A0AAD5JUX2_9FUNG</name>
<keyword evidence="2" id="KW-1133">Transmembrane helix</keyword>
<dbReference type="Proteomes" id="UP001209540">
    <property type="component" value="Unassembled WGS sequence"/>
</dbReference>
<evidence type="ECO:0000313" key="3">
    <source>
        <dbReference type="EMBL" id="KAI9255607.1"/>
    </source>
</evidence>
<gene>
    <name evidence="3" type="ORF">BDA99DRAFT_517186</name>
</gene>
<feature type="compositionally biased region" description="Low complexity" evidence="1">
    <location>
        <begin position="211"/>
        <end position="233"/>
    </location>
</feature>
<reference evidence="3" key="1">
    <citation type="journal article" date="2022" name="IScience">
        <title>Evolution of zygomycete secretomes and the origins of terrestrial fungal ecologies.</title>
        <authorList>
            <person name="Chang Y."/>
            <person name="Wang Y."/>
            <person name="Mondo S."/>
            <person name="Ahrendt S."/>
            <person name="Andreopoulos W."/>
            <person name="Barry K."/>
            <person name="Beard J."/>
            <person name="Benny G.L."/>
            <person name="Blankenship S."/>
            <person name="Bonito G."/>
            <person name="Cuomo C."/>
            <person name="Desiro A."/>
            <person name="Gervers K.A."/>
            <person name="Hundley H."/>
            <person name="Kuo A."/>
            <person name="LaButti K."/>
            <person name="Lang B.F."/>
            <person name="Lipzen A."/>
            <person name="O'Donnell K."/>
            <person name="Pangilinan J."/>
            <person name="Reynolds N."/>
            <person name="Sandor L."/>
            <person name="Smith M.E."/>
            <person name="Tsang A."/>
            <person name="Grigoriev I.V."/>
            <person name="Stajich J.E."/>
            <person name="Spatafora J.W."/>
        </authorList>
    </citation>
    <scope>NUCLEOTIDE SEQUENCE</scope>
    <source>
        <strain evidence="3">RSA 2281</strain>
    </source>
</reference>
<sequence>MTAPMAQAGPPPVMNRPAIPPRPPQVIYYQPAPPRLMPIQQLLGIALLAGFGLVGITAGVLRLVKRFIGPIFNSIAKYQSDRYNQRSTLLSRLNKTLSELKPKEDNQKLLESHETLGERVESVVELADRRVRAMNMDEPYKEFRNKLSSLKDAITNPDYTYSSYSQFGSYGYNPGRMNNSNDSPAVQSFKSEIRSFKGMLLNRRNFPMANTSTTTSRPASPATSTTPATPATPVRDVPQYHPRRRESYRSELNNTTTTPPSTSSPPASTNTPTTPITTPQTQ</sequence>
<feature type="compositionally biased region" description="Low complexity" evidence="1">
    <location>
        <begin position="255"/>
        <end position="282"/>
    </location>
</feature>
<organism evidence="3 4">
    <name type="scientific">Phascolomyces articulosus</name>
    <dbReference type="NCBI Taxonomy" id="60185"/>
    <lineage>
        <taxon>Eukaryota</taxon>
        <taxon>Fungi</taxon>
        <taxon>Fungi incertae sedis</taxon>
        <taxon>Mucoromycota</taxon>
        <taxon>Mucoromycotina</taxon>
        <taxon>Mucoromycetes</taxon>
        <taxon>Mucorales</taxon>
        <taxon>Lichtheimiaceae</taxon>
        <taxon>Phascolomyces</taxon>
    </lineage>
</organism>
<feature type="transmembrane region" description="Helical" evidence="2">
    <location>
        <begin position="42"/>
        <end position="64"/>
    </location>
</feature>
<accession>A0AAD5JUX2</accession>
<evidence type="ECO:0000256" key="1">
    <source>
        <dbReference type="SAM" id="MobiDB-lite"/>
    </source>
</evidence>
<evidence type="ECO:0000313" key="4">
    <source>
        <dbReference type="Proteomes" id="UP001209540"/>
    </source>
</evidence>
<feature type="compositionally biased region" description="Pro residues" evidence="1">
    <location>
        <begin position="9"/>
        <end position="20"/>
    </location>
</feature>
<feature type="region of interest" description="Disordered" evidence="1">
    <location>
        <begin position="207"/>
        <end position="282"/>
    </location>
</feature>
<keyword evidence="2" id="KW-0812">Transmembrane</keyword>
<proteinExistence type="predicted"/>
<dbReference type="AlphaFoldDB" id="A0AAD5JUX2"/>
<keyword evidence="4" id="KW-1185">Reference proteome</keyword>
<feature type="region of interest" description="Disordered" evidence="1">
    <location>
        <begin position="1"/>
        <end position="20"/>
    </location>
</feature>
<keyword evidence="2" id="KW-0472">Membrane</keyword>
<reference evidence="3" key="2">
    <citation type="submission" date="2023-02" db="EMBL/GenBank/DDBJ databases">
        <authorList>
            <consortium name="DOE Joint Genome Institute"/>
            <person name="Mondo S.J."/>
            <person name="Chang Y."/>
            <person name="Wang Y."/>
            <person name="Ahrendt S."/>
            <person name="Andreopoulos W."/>
            <person name="Barry K."/>
            <person name="Beard J."/>
            <person name="Benny G.L."/>
            <person name="Blankenship S."/>
            <person name="Bonito G."/>
            <person name="Cuomo C."/>
            <person name="Desiro A."/>
            <person name="Gervers K.A."/>
            <person name="Hundley H."/>
            <person name="Kuo A."/>
            <person name="LaButti K."/>
            <person name="Lang B.F."/>
            <person name="Lipzen A."/>
            <person name="O'Donnell K."/>
            <person name="Pangilinan J."/>
            <person name="Reynolds N."/>
            <person name="Sandor L."/>
            <person name="Smith M.W."/>
            <person name="Tsang A."/>
            <person name="Grigoriev I.V."/>
            <person name="Stajich J.E."/>
            <person name="Spatafora J.W."/>
        </authorList>
    </citation>
    <scope>NUCLEOTIDE SEQUENCE</scope>
    <source>
        <strain evidence="3">RSA 2281</strain>
    </source>
</reference>